<feature type="non-terminal residue" evidence="1">
    <location>
        <position position="1"/>
    </location>
</feature>
<accession>A0A382QYM7</accession>
<gene>
    <name evidence="1" type="ORF">METZ01_LOCUS342931</name>
</gene>
<evidence type="ECO:0000313" key="1">
    <source>
        <dbReference type="EMBL" id="SVC90077.1"/>
    </source>
</evidence>
<organism evidence="1">
    <name type="scientific">marine metagenome</name>
    <dbReference type="NCBI Taxonomy" id="408172"/>
    <lineage>
        <taxon>unclassified sequences</taxon>
        <taxon>metagenomes</taxon>
        <taxon>ecological metagenomes</taxon>
    </lineage>
</organism>
<sequence length="40" mass="4701">VIIEWLCLIEFSFVNQSASNHFCWISRVLLLLFQGSLIEM</sequence>
<dbReference type="AlphaFoldDB" id="A0A382QYM7"/>
<reference evidence="1" key="1">
    <citation type="submission" date="2018-05" db="EMBL/GenBank/DDBJ databases">
        <authorList>
            <person name="Lanie J.A."/>
            <person name="Ng W.-L."/>
            <person name="Kazmierczak K.M."/>
            <person name="Andrzejewski T.M."/>
            <person name="Davidsen T.M."/>
            <person name="Wayne K.J."/>
            <person name="Tettelin H."/>
            <person name="Glass J.I."/>
            <person name="Rusch D."/>
            <person name="Podicherti R."/>
            <person name="Tsui H.-C.T."/>
            <person name="Winkler M.E."/>
        </authorList>
    </citation>
    <scope>NUCLEOTIDE SEQUENCE</scope>
</reference>
<name>A0A382QYM7_9ZZZZ</name>
<dbReference type="EMBL" id="UINC01117569">
    <property type="protein sequence ID" value="SVC90077.1"/>
    <property type="molecule type" value="Genomic_DNA"/>
</dbReference>
<proteinExistence type="predicted"/>
<protein>
    <submittedName>
        <fullName evidence="1">Uncharacterized protein</fullName>
    </submittedName>
</protein>